<proteinExistence type="predicted"/>
<name>A0ACC0W7B2_9STRA</name>
<evidence type="ECO:0000313" key="2">
    <source>
        <dbReference type="Proteomes" id="UP001163321"/>
    </source>
</evidence>
<comment type="caution">
    <text evidence="1">The sequence shown here is derived from an EMBL/GenBank/DDBJ whole genome shotgun (WGS) entry which is preliminary data.</text>
</comment>
<dbReference type="EMBL" id="CM047583">
    <property type="protein sequence ID" value="KAI9914216.1"/>
    <property type="molecule type" value="Genomic_DNA"/>
</dbReference>
<protein>
    <submittedName>
        <fullName evidence="1">Uncharacterized protein</fullName>
    </submittedName>
</protein>
<dbReference type="Proteomes" id="UP001163321">
    <property type="component" value="Chromosome 4"/>
</dbReference>
<evidence type="ECO:0000313" key="1">
    <source>
        <dbReference type="EMBL" id="KAI9914216.1"/>
    </source>
</evidence>
<organism evidence="1 2">
    <name type="scientific">Peronosclerospora sorghi</name>
    <dbReference type="NCBI Taxonomy" id="230839"/>
    <lineage>
        <taxon>Eukaryota</taxon>
        <taxon>Sar</taxon>
        <taxon>Stramenopiles</taxon>
        <taxon>Oomycota</taxon>
        <taxon>Peronosporomycetes</taxon>
        <taxon>Peronosporales</taxon>
        <taxon>Peronosporaceae</taxon>
        <taxon>Peronosclerospora</taxon>
    </lineage>
</organism>
<gene>
    <name evidence="1" type="ORF">PsorP6_006635</name>
</gene>
<sequence>MEFVDMAVCAASVRFRLDIFTTRRDSLGEKQGHLETPKLIGPIPSYSKNKSPNFPLFLCRILYKIHFVNRGC</sequence>
<accession>A0ACC0W7B2</accession>
<keyword evidence="2" id="KW-1185">Reference proteome</keyword>
<reference evidence="1 2" key="1">
    <citation type="journal article" date="2022" name="bioRxiv">
        <title>The genome of the oomycete Peronosclerospora sorghi, a cosmopolitan pathogen of maize and sorghum, is inflated with dispersed pseudogenes.</title>
        <authorList>
            <person name="Fletcher K."/>
            <person name="Martin F."/>
            <person name="Isakeit T."/>
            <person name="Cavanaugh K."/>
            <person name="Magill C."/>
            <person name="Michelmore R."/>
        </authorList>
    </citation>
    <scope>NUCLEOTIDE SEQUENCE [LARGE SCALE GENOMIC DNA]</scope>
    <source>
        <strain evidence="1">P6</strain>
    </source>
</reference>